<dbReference type="Proteomes" id="UP000634136">
    <property type="component" value="Unassembled WGS sequence"/>
</dbReference>
<dbReference type="AlphaFoldDB" id="A0A835CHG9"/>
<gene>
    <name evidence="1" type="ORF">G2W53_002538</name>
</gene>
<dbReference type="EMBL" id="JAAIUW010000002">
    <property type="protein sequence ID" value="KAF7840240.1"/>
    <property type="molecule type" value="Genomic_DNA"/>
</dbReference>
<evidence type="ECO:0000313" key="1">
    <source>
        <dbReference type="EMBL" id="KAF7840240.1"/>
    </source>
</evidence>
<sequence>MKIENIILDLRQRCCGWRGKTAEEEALVTWFSGREMRSSEQDGDLFHWRVVASSTAAWSEWPEAGGVAGGPDDIVKATLMKSMEREGESFCYLQGHGSEEKTICYVFNFIG</sequence>
<reference evidence="1" key="1">
    <citation type="submission" date="2020-09" db="EMBL/GenBank/DDBJ databases">
        <title>Genome-Enabled Discovery of Anthraquinone Biosynthesis in Senna tora.</title>
        <authorList>
            <person name="Kang S.-H."/>
            <person name="Pandey R.P."/>
            <person name="Lee C.-M."/>
            <person name="Sim J.-S."/>
            <person name="Jeong J.-T."/>
            <person name="Choi B.-S."/>
            <person name="Jung M."/>
            <person name="Ginzburg D."/>
            <person name="Zhao K."/>
            <person name="Won S.Y."/>
            <person name="Oh T.-J."/>
            <person name="Yu Y."/>
            <person name="Kim N.-H."/>
            <person name="Lee O.R."/>
            <person name="Lee T.-H."/>
            <person name="Bashyal P."/>
            <person name="Kim T.-S."/>
            <person name="Lee W.-H."/>
            <person name="Kawkins C."/>
            <person name="Kim C.-K."/>
            <person name="Kim J.S."/>
            <person name="Ahn B.O."/>
            <person name="Rhee S.Y."/>
            <person name="Sohng J.K."/>
        </authorList>
    </citation>
    <scope>NUCLEOTIDE SEQUENCE</scope>
    <source>
        <tissue evidence="1">Leaf</tissue>
    </source>
</reference>
<proteinExistence type="predicted"/>
<protein>
    <submittedName>
        <fullName evidence="1">Uncharacterized protein</fullName>
    </submittedName>
</protein>
<organism evidence="1 2">
    <name type="scientific">Senna tora</name>
    <dbReference type="NCBI Taxonomy" id="362788"/>
    <lineage>
        <taxon>Eukaryota</taxon>
        <taxon>Viridiplantae</taxon>
        <taxon>Streptophyta</taxon>
        <taxon>Embryophyta</taxon>
        <taxon>Tracheophyta</taxon>
        <taxon>Spermatophyta</taxon>
        <taxon>Magnoliopsida</taxon>
        <taxon>eudicotyledons</taxon>
        <taxon>Gunneridae</taxon>
        <taxon>Pentapetalae</taxon>
        <taxon>rosids</taxon>
        <taxon>fabids</taxon>
        <taxon>Fabales</taxon>
        <taxon>Fabaceae</taxon>
        <taxon>Caesalpinioideae</taxon>
        <taxon>Cassia clade</taxon>
        <taxon>Senna</taxon>
    </lineage>
</organism>
<accession>A0A835CHG9</accession>
<evidence type="ECO:0000313" key="2">
    <source>
        <dbReference type="Proteomes" id="UP000634136"/>
    </source>
</evidence>
<name>A0A835CHG9_9FABA</name>
<keyword evidence="2" id="KW-1185">Reference proteome</keyword>
<comment type="caution">
    <text evidence="1">The sequence shown here is derived from an EMBL/GenBank/DDBJ whole genome shotgun (WGS) entry which is preliminary data.</text>
</comment>